<evidence type="ECO:0000256" key="2">
    <source>
        <dbReference type="ARBA" id="ARBA00022723"/>
    </source>
</evidence>
<keyword evidence="2" id="KW-0479">Metal-binding</keyword>
<dbReference type="AlphaFoldDB" id="A0A9X3PPU2"/>
<dbReference type="EMBL" id="JAVDYD010000001">
    <property type="protein sequence ID" value="MDR7336600.1"/>
    <property type="molecule type" value="Genomic_DNA"/>
</dbReference>
<feature type="domain" description="Peptidase M48" evidence="8">
    <location>
        <begin position="139"/>
        <end position="202"/>
    </location>
</feature>
<dbReference type="PANTHER" id="PTHR34978">
    <property type="entry name" value="POSSIBLE SENSOR-TRANSDUCER PROTEIN BLAR"/>
    <property type="match status" value="1"/>
</dbReference>
<keyword evidence="7" id="KW-0812">Transmembrane</keyword>
<organism evidence="9 11">
    <name type="scientific">Glycomyces lechevalierae</name>
    <dbReference type="NCBI Taxonomy" id="256034"/>
    <lineage>
        <taxon>Bacteria</taxon>
        <taxon>Bacillati</taxon>
        <taxon>Actinomycetota</taxon>
        <taxon>Actinomycetes</taxon>
        <taxon>Glycomycetales</taxon>
        <taxon>Glycomycetaceae</taxon>
        <taxon>Glycomyces</taxon>
    </lineage>
</organism>
<feature type="transmembrane region" description="Helical" evidence="7">
    <location>
        <begin position="83"/>
        <end position="107"/>
    </location>
</feature>
<dbReference type="Gene3D" id="3.30.2010.10">
    <property type="entry name" value="Metalloproteases ('zincins'), catalytic domain"/>
    <property type="match status" value="1"/>
</dbReference>
<dbReference type="EMBL" id="JAPZVQ010000017">
    <property type="protein sequence ID" value="MDA1387633.1"/>
    <property type="molecule type" value="Genomic_DNA"/>
</dbReference>
<accession>A0A9X3PPU2</accession>
<feature type="transmembrane region" description="Helical" evidence="7">
    <location>
        <begin position="34"/>
        <end position="62"/>
    </location>
</feature>
<evidence type="ECO:0000256" key="7">
    <source>
        <dbReference type="SAM" id="Phobius"/>
    </source>
</evidence>
<keyword evidence="5 6" id="KW-0482">Metalloprotease</keyword>
<name>A0A9X3PPU2_9ACTN</name>
<dbReference type="GO" id="GO:0006508">
    <property type="term" value="P:proteolysis"/>
    <property type="evidence" value="ECO:0007669"/>
    <property type="project" value="UniProtKB-KW"/>
</dbReference>
<protein>
    <submittedName>
        <fullName evidence="9">M56 family metallopeptidase</fullName>
    </submittedName>
    <submittedName>
        <fullName evidence="10">Zn-dependent protease with chaperone function</fullName>
    </submittedName>
</protein>
<dbReference type="Proteomes" id="UP001183604">
    <property type="component" value="Unassembled WGS sequence"/>
</dbReference>
<sequence>MTAAPVLLAFALLLAYFAPRLVDRSRLDSAAPRLAIAVWFALAASSVLALTLAGLAVVLPLGALDGHADGVVESCIAELSERFGTVGGLAIAAAATGLVGTVVIRLACAAMGVARSTAAERASFHRCLRFVRRDRRLGIAIVDAPEPVAYCVPGGGGLIAVTTGALDLLDRSELEAVLAHERAHLAGRHHLLMALAQTGHRAFGRLPLFAALPERIAHLVELAADDAAARRASRMSLAHSLLHFAAAQAPREALAAGGGDTVARVERLLAAPARPGLGAAIGRRAALAAPAALVAAPVVTAALMACCQA</sequence>
<dbReference type="InterPro" id="IPR052173">
    <property type="entry name" value="Beta-lactam_resp_regulator"/>
</dbReference>
<keyword evidence="12" id="KW-1185">Reference proteome</keyword>
<dbReference type="Proteomes" id="UP001145799">
    <property type="component" value="Unassembled WGS sequence"/>
</dbReference>
<keyword evidence="1 6" id="KW-0645">Protease</keyword>
<keyword evidence="7" id="KW-0472">Membrane</keyword>
<evidence type="ECO:0000259" key="8">
    <source>
        <dbReference type="Pfam" id="PF01435"/>
    </source>
</evidence>
<evidence type="ECO:0000313" key="9">
    <source>
        <dbReference type="EMBL" id="MDA1387633.1"/>
    </source>
</evidence>
<reference evidence="9" key="1">
    <citation type="submission" date="2022-12" db="EMBL/GenBank/DDBJ databases">
        <title>Gycomyces niveus sp.nov., a novel actinomycete isolated from soil in Shouguang.</title>
        <authorList>
            <person name="Yang X."/>
        </authorList>
    </citation>
    <scope>NUCLEOTIDE SEQUENCE</scope>
    <source>
        <strain evidence="9">DSM 44724</strain>
    </source>
</reference>
<evidence type="ECO:0000256" key="6">
    <source>
        <dbReference type="RuleBase" id="RU003983"/>
    </source>
</evidence>
<evidence type="ECO:0000313" key="12">
    <source>
        <dbReference type="Proteomes" id="UP001183604"/>
    </source>
</evidence>
<gene>
    <name evidence="10" type="ORF">J2S69_000319</name>
    <name evidence="9" type="ORF">O2L01_21745</name>
</gene>
<comment type="similarity">
    <text evidence="6">Belongs to the peptidase M48 family.</text>
</comment>
<evidence type="ECO:0000256" key="1">
    <source>
        <dbReference type="ARBA" id="ARBA00022670"/>
    </source>
</evidence>
<keyword evidence="7" id="KW-1133">Transmembrane helix</keyword>
<comment type="caution">
    <text evidence="9">The sequence shown here is derived from an EMBL/GenBank/DDBJ whole genome shotgun (WGS) entry which is preliminary data.</text>
</comment>
<dbReference type="CDD" id="cd07326">
    <property type="entry name" value="M56_BlaR1_MecR1_like"/>
    <property type="match status" value="1"/>
</dbReference>
<dbReference type="PANTHER" id="PTHR34978:SF3">
    <property type="entry name" value="SLR0241 PROTEIN"/>
    <property type="match status" value="1"/>
</dbReference>
<dbReference type="Pfam" id="PF01435">
    <property type="entry name" value="Peptidase_M48"/>
    <property type="match status" value="1"/>
</dbReference>
<dbReference type="RefSeq" id="WP_270124138.1">
    <property type="nucleotide sequence ID" value="NZ_BAAAOM010000002.1"/>
</dbReference>
<evidence type="ECO:0000256" key="3">
    <source>
        <dbReference type="ARBA" id="ARBA00022801"/>
    </source>
</evidence>
<keyword evidence="4 6" id="KW-0862">Zinc</keyword>
<evidence type="ECO:0000256" key="5">
    <source>
        <dbReference type="ARBA" id="ARBA00023049"/>
    </source>
</evidence>
<dbReference type="InterPro" id="IPR001915">
    <property type="entry name" value="Peptidase_M48"/>
</dbReference>
<dbReference type="GO" id="GO:0046872">
    <property type="term" value="F:metal ion binding"/>
    <property type="evidence" value="ECO:0007669"/>
    <property type="project" value="UniProtKB-KW"/>
</dbReference>
<proteinExistence type="inferred from homology"/>
<evidence type="ECO:0000256" key="4">
    <source>
        <dbReference type="ARBA" id="ARBA00022833"/>
    </source>
</evidence>
<comment type="cofactor">
    <cofactor evidence="6">
        <name>Zn(2+)</name>
        <dbReference type="ChEBI" id="CHEBI:29105"/>
    </cofactor>
    <text evidence="6">Binds 1 zinc ion per subunit.</text>
</comment>
<keyword evidence="3 6" id="KW-0378">Hydrolase</keyword>
<evidence type="ECO:0000313" key="11">
    <source>
        <dbReference type="Proteomes" id="UP001145799"/>
    </source>
</evidence>
<dbReference type="GO" id="GO:0004222">
    <property type="term" value="F:metalloendopeptidase activity"/>
    <property type="evidence" value="ECO:0007669"/>
    <property type="project" value="InterPro"/>
</dbReference>
<reference evidence="10 12" key="2">
    <citation type="submission" date="2023-07" db="EMBL/GenBank/DDBJ databases">
        <title>Sequencing the genomes of 1000 actinobacteria strains.</title>
        <authorList>
            <person name="Klenk H.-P."/>
        </authorList>
    </citation>
    <scope>NUCLEOTIDE SEQUENCE [LARGE SCALE GENOMIC DNA]</scope>
    <source>
        <strain evidence="10 12">DSM 44724</strain>
    </source>
</reference>
<evidence type="ECO:0000313" key="10">
    <source>
        <dbReference type="EMBL" id="MDR7336600.1"/>
    </source>
</evidence>